<proteinExistence type="predicted"/>
<evidence type="ECO:0000256" key="12">
    <source>
        <dbReference type="ARBA" id="ARBA00024735"/>
    </source>
</evidence>
<dbReference type="Gene3D" id="6.10.250.690">
    <property type="match status" value="1"/>
</dbReference>
<dbReference type="PANTHER" id="PTHR48111:SF40">
    <property type="entry name" value="PHOSPHATE REGULON TRANSCRIPTIONAL REGULATORY PROTEIN PHOB"/>
    <property type="match status" value="1"/>
</dbReference>
<dbReference type="GO" id="GO:0032993">
    <property type="term" value="C:protein-DNA complex"/>
    <property type="evidence" value="ECO:0007669"/>
    <property type="project" value="TreeGrafter"/>
</dbReference>
<feature type="domain" description="Response regulatory" evidence="16">
    <location>
        <begin position="4"/>
        <end position="120"/>
    </location>
</feature>
<keyword evidence="3" id="KW-0813">Transport</keyword>
<keyword evidence="7" id="KW-0902">Two-component regulatory system</keyword>
<dbReference type="Pfam" id="PF00486">
    <property type="entry name" value="Trans_reg_C"/>
    <property type="match status" value="1"/>
</dbReference>
<evidence type="ECO:0000256" key="9">
    <source>
        <dbReference type="ARBA" id="ARBA00023125"/>
    </source>
</evidence>
<evidence type="ECO:0000256" key="6">
    <source>
        <dbReference type="ARBA" id="ARBA00022592"/>
    </source>
</evidence>
<dbReference type="InterPro" id="IPR039420">
    <property type="entry name" value="WalR-like"/>
</dbReference>
<gene>
    <name evidence="18" type="primary">phoB</name>
    <name evidence="18" type="ORF">CKO21_07240</name>
</gene>
<keyword evidence="11" id="KW-0804">Transcription</keyword>
<evidence type="ECO:0000256" key="14">
    <source>
        <dbReference type="PROSITE-ProRule" id="PRU01091"/>
    </source>
</evidence>
<feature type="DNA-binding region" description="OmpR/PhoB-type" evidence="14">
    <location>
        <begin position="129"/>
        <end position="227"/>
    </location>
</feature>
<reference evidence="18" key="1">
    <citation type="submission" date="2017-08" db="EMBL/GenBank/DDBJ databases">
        <authorList>
            <person name="Imhoff J.F."/>
            <person name="Rahn T."/>
            <person name="Kuenzel S."/>
            <person name="Neulinger S.C."/>
        </authorList>
    </citation>
    <scope>NUCLEOTIDE SEQUENCE</scope>
    <source>
        <strain evidence="18">DSM 9154</strain>
    </source>
</reference>
<dbReference type="GO" id="GO:0000156">
    <property type="term" value="F:phosphorelay response regulator activity"/>
    <property type="evidence" value="ECO:0007669"/>
    <property type="project" value="InterPro"/>
</dbReference>
<accession>A0A934QHS9</accession>
<dbReference type="Gene3D" id="1.10.10.10">
    <property type="entry name" value="Winged helix-like DNA-binding domain superfamily/Winged helix DNA-binding domain"/>
    <property type="match status" value="1"/>
</dbReference>
<name>A0A934QHS9_9PROT</name>
<dbReference type="InterPro" id="IPR016032">
    <property type="entry name" value="Sig_transdc_resp-reg_C-effctor"/>
</dbReference>
<dbReference type="InterPro" id="IPR011006">
    <property type="entry name" value="CheY-like_superfamily"/>
</dbReference>
<comment type="subcellular location">
    <subcellularLocation>
        <location evidence="1">Cytoplasm</location>
    </subcellularLocation>
</comment>
<feature type="region of interest" description="Disordered" evidence="15">
    <location>
        <begin position="226"/>
        <end position="245"/>
    </location>
</feature>
<evidence type="ECO:0000259" key="16">
    <source>
        <dbReference type="PROSITE" id="PS50110"/>
    </source>
</evidence>
<dbReference type="NCBIfam" id="TIGR02154">
    <property type="entry name" value="PhoB"/>
    <property type="match status" value="1"/>
</dbReference>
<evidence type="ECO:0000256" key="3">
    <source>
        <dbReference type="ARBA" id="ARBA00022448"/>
    </source>
</evidence>
<keyword evidence="6" id="KW-0592">Phosphate transport</keyword>
<evidence type="ECO:0000256" key="15">
    <source>
        <dbReference type="SAM" id="MobiDB-lite"/>
    </source>
</evidence>
<dbReference type="GO" id="GO:0000976">
    <property type="term" value="F:transcription cis-regulatory region binding"/>
    <property type="evidence" value="ECO:0007669"/>
    <property type="project" value="TreeGrafter"/>
</dbReference>
<dbReference type="FunFam" id="1.10.10.10:FF:000018">
    <property type="entry name" value="DNA-binding response regulator ResD"/>
    <property type="match status" value="1"/>
</dbReference>
<dbReference type="GO" id="GO:0005829">
    <property type="term" value="C:cytosol"/>
    <property type="evidence" value="ECO:0007669"/>
    <property type="project" value="TreeGrafter"/>
</dbReference>
<evidence type="ECO:0000256" key="11">
    <source>
        <dbReference type="ARBA" id="ARBA00023163"/>
    </source>
</evidence>
<dbReference type="GO" id="GO:0006817">
    <property type="term" value="P:phosphate ion transport"/>
    <property type="evidence" value="ECO:0007669"/>
    <property type="project" value="UniProtKB-KW"/>
</dbReference>
<comment type="caution">
    <text evidence="18">The sequence shown here is derived from an EMBL/GenBank/DDBJ whole genome shotgun (WGS) entry which is preliminary data.</text>
</comment>
<dbReference type="GO" id="GO:0006355">
    <property type="term" value="P:regulation of DNA-templated transcription"/>
    <property type="evidence" value="ECO:0007669"/>
    <property type="project" value="InterPro"/>
</dbReference>
<evidence type="ECO:0000256" key="13">
    <source>
        <dbReference type="PROSITE-ProRule" id="PRU00169"/>
    </source>
</evidence>
<keyword evidence="19" id="KW-1185">Reference proteome</keyword>
<reference evidence="18" key="2">
    <citation type="journal article" date="2020" name="Microorganisms">
        <title>Osmotic Adaptation and Compatible Solute Biosynthesis of Phototrophic Bacteria as Revealed from Genome Analyses.</title>
        <authorList>
            <person name="Imhoff J.F."/>
            <person name="Rahn T."/>
            <person name="Kunzel S."/>
            <person name="Keller A."/>
            <person name="Neulinger S.C."/>
        </authorList>
    </citation>
    <scope>NUCLEOTIDE SEQUENCE</scope>
    <source>
        <strain evidence="18">DSM 9154</strain>
    </source>
</reference>
<dbReference type="PROSITE" id="PS51755">
    <property type="entry name" value="OMPR_PHOB"/>
    <property type="match status" value="1"/>
</dbReference>
<dbReference type="InterPro" id="IPR011879">
    <property type="entry name" value="Sig_transdc_resp-reg_PhoB"/>
</dbReference>
<dbReference type="SUPFAM" id="SSF46894">
    <property type="entry name" value="C-terminal effector domain of the bipartite response regulators"/>
    <property type="match status" value="1"/>
</dbReference>
<sequence length="245" mass="27664">MKPLILVVEDETALVTLLRYNLEREGFRVMAAQDGDEALISASEERPDLVLLDWMLPITSGLEVCRRLRRQPDTRDVPILMLTARGEEADKVRGLDSGADDYITKPFSPAELIARIRAVLRRAQPQLTSETLQFEDLAMDLAAHRVRRQGRDVHLGPTEFRLLRHLLQHPGRVFTREQLLDAVWGHDVYVEPRTVDVHIRRLRKALNTGDEADLIRTVRAAGYALDHPANQPDSVGSESAEAEQG</sequence>
<evidence type="ECO:0000259" key="17">
    <source>
        <dbReference type="PROSITE" id="PS51755"/>
    </source>
</evidence>
<feature type="domain" description="OmpR/PhoB-type" evidence="17">
    <location>
        <begin position="129"/>
        <end position="227"/>
    </location>
</feature>
<dbReference type="Proteomes" id="UP000778970">
    <property type="component" value="Unassembled WGS sequence"/>
</dbReference>
<evidence type="ECO:0000256" key="7">
    <source>
        <dbReference type="ARBA" id="ARBA00023012"/>
    </source>
</evidence>
<dbReference type="Gene3D" id="3.40.50.2300">
    <property type="match status" value="1"/>
</dbReference>
<dbReference type="PANTHER" id="PTHR48111">
    <property type="entry name" value="REGULATOR OF RPOS"/>
    <property type="match status" value="1"/>
</dbReference>
<keyword evidence="9 14" id="KW-0238">DNA-binding</keyword>
<dbReference type="AlphaFoldDB" id="A0A934QHS9"/>
<dbReference type="FunFam" id="3.40.50.2300:FF:000001">
    <property type="entry name" value="DNA-binding response regulator PhoB"/>
    <property type="match status" value="1"/>
</dbReference>
<dbReference type="Pfam" id="PF00072">
    <property type="entry name" value="Response_reg"/>
    <property type="match status" value="1"/>
</dbReference>
<keyword evidence="4" id="KW-0963">Cytoplasm</keyword>
<dbReference type="PROSITE" id="PS50110">
    <property type="entry name" value="RESPONSE_REGULATORY"/>
    <property type="match status" value="1"/>
</dbReference>
<dbReference type="EMBL" id="NRRE01000020">
    <property type="protein sequence ID" value="MBK1697038.1"/>
    <property type="molecule type" value="Genomic_DNA"/>
</dbReference>
<dbReference type="CDD" id="cd00383">
    <property type="entry name" value="trans_reg_C"/>
    <property type="match status" value="1"/>
</dbReference>
<evidence type="ECO:0000256" key="8">
    <source>
        <dbReference type="ARBA" id="ARBA00023015"/>
    </source>
</evidence>
<keyword evidence="5 13" id="KW-0597">Phosphoprotein</keyword>
<evidence type="ECO:0000313" key="18">
    <source>
        <dbReference type="EMBL" id="MBK1697038.1"/>
    </source>
</evidence>
<dbReference type="SUPFAM" id="SSF52172">
    <property type="entry name" value="CheY-like"/>
    <property type="match status" value="1"/>
</dbReference>
<evidence type="ECO:0000313" key="19">
    <source>
        <dbReference type="Proteomes" id="UP000778970"/>
    </source>
</evidence>
<protein>
    <recommendedName>
        <fullName evidence="2">Phosphate regulon transcriptional regulatory protein PhoB</fullName>
    </recommendedName>
</protein>
<keyword evidence="8" id="KW-0805">Transcription regulation</keyword>
<organism evidence="18 19">
    <name type="scientific">Rhodovibrio salinarum</name>
    <dbReference type="NCBI Taxonomy" id="1087"/>
    <lineage>
        <taxon>Bacteria</taxon>
        <taxon>Pseudomonadati</taxon>
        <taxon>Pseudomonadota</taxon>
        <taxon>Alphaproteobacteria</taxon>
        <taxon>Rhodospirillales</taxon>
        <taxon>Rhodovibrionaceae</taxon>
        <taxon>Rhodovibrio</taxon>
    </lineage>
</organism>
<evidence type="ECO:0000256" key="10">
    <source>
        <dbReference type="ARBA" id="ARBA00023159"/>
    </source>
</evidence>
<dbReference type="InterPro" id="IPR001789">
    <property type="entry name" value="Sig_transdc_resp-reg_receiver"/>
</dbReference>
<feature type="modified residue" description="4-aspartylphosphate" evidence="13">
    <location>
        <position position="53"/>
    </location>
</feature>
<evidence type="ECO:0000256" key="4">
    <source>
        <dbReference type="ARBA" id="ARBA00022490"/>
    </source>
</evidence>
<evidence type="ECO:0000256" key="2">
    <source>
        <dbReference type="ARBA" id="ARBA00013332"/>
    </source>
</evidence>
<dbReference type="RefSeq" id="WP_051431717.1">
    <property type="nucleotide sequence ID" value="NZ_NRRE01000020.1"/>
</dbReference>
<keyword evidence="10" id="KW-0010">Activator</keyword>
<dbReference type="InterPro" id="IPR036388">
    <property type="entry name" value="WH-like_DNA-bd_sf"/>
</dbReference>
<dbReference type="SMART" id="SM00448">
    <property type="entry name" value="REC"/>
    <property type="match status" value="1"/>
</dbReference>
<evidence type="ECO:0000256" key="1">
    <source>
        <dbReference type="ARBA" id="ARBA00004496"/>
    </source>
</evidence>
<comment type="function">
    <text evidence="12">This protein is a positive regulator for the phosphate regulon. Transcription of this operon is positively regulated by PhoB and PhoR when phosphate is limited.</text>
</comment>
<dbReference type="InterPro" id="IPR001867">
    <property type="entry name" value="OmpR/PhoB-type_DNA-bd"/>
</dbReference>
<dbReference type="SMART" id="SM00862">
    <property type="entry name" value="Trans_reg_C"/>
    <property type="match status" value="1"/>
</dbReference>
<evidence type="ECO:0000256" key="5">
    <source>
        <dbReference type="ARBA" id="ARBA00022553"/>
    </source>
</evidence>